<evidence type="ECO:0000256" key="1">
    <source>
        <dbReference type="ARBA" id="ARBA00004651"/>
    </source>
</evidence>
<feature type="transmembrane region" description="Helical" evidence="7">
    <location>
        <begin position="384"/>
        <end position="401"/>
    </location>
</feature>
<evidence type="ECO:0000256" key="7">
    <source>
        <dbReference type="SAM" id="Phobius"/>
    </source>
</evidence>
<feature type="transmembrane region" description="Helical" evidence="7">
    <location>
        <begin position="194"/>
        <end position="221"/>
    </location>
</feature>
<proteinExistence type="predicted"/>
<dbReference type="InterPro" id="IPR022791">
    <property type="entry name" value="L-PG_synthase/AglD"/>
</dbReference>
<evidence type="ECO:0000256" key="4">
    <source>
        <dbReference type="ARBA" id="ARBA00022989"/>
    </source>
</evidence>
<evidence type="ECO:0000256" key="2">
    <source>
        <dbReference type="ARBA" id="ARBA00022475"/>
    </source>
</evidence>
<protein>
    <recommendedName>
        <fullName evidence="10">TIGR00374 family protein</fullName>
    </recommendedName>
</protein>
<feature type="transmembrane region" description="Helical" evidence="7">
    <location>
        <begin position="83"/>
        <end position="100"/>
    </location>
</feature>
<comment type="caution">
    <text evidence="8">The sequence shown here is derived from an EMBL/GenBank/DDBJ whole genome shotgun (WGS) entry which is preliminary data.</text>
</comment>
<keyword evidence="5 7" id="KW-0472">Membrane</keyword>
<dbReference type="AlphaFoldDB" id="A0A2W5UD58"/>
<feature type="transmembrane region" description="Helical" evidence="7">
    <location>
        <begin position="358"/>
        <end position="379"/>
    </location>
</feature>
<comment type="subcellular location">
    <subcellularLocation>
        <location evidence="1">Cell membrane</location>
        <topology evidence="1">Multi-pass membrane protein</topology>
    </subcellularLocation>
</comment>
<dbReference type="GO" id="GO:0005886">
    <property type="term" value="C:plasma membrane"/>
    <property type="evidence" value="ECO:0007669"/>
    <property type="project" value="UniProtKB-SubCell"/>
</dbReference>
<gene>
    <name evidence="8" type="ORF">DI525_00710</name>
</gene>
<feature type="transmembrane region" description="Helical" evidence="7">
    <location>
        <begin position="120"/>
        <end position="144"/>
    </location>
</feature>
<accession>A0A2W5UD58</accession>
<feature type="transmembrane region" description="Helical" evidence="7">
    <location>
        <begin position="297"/>
        <end position="321"/>
    </location>
</feature>
<evidence type="ECO:0000256" key="5">
    <source>
        <dbReference type="ARBA" id="ARBA00023136"/>
    </source>
</evidence>
<reference evidence="8 9" key="1">
    <citation type="submission" date="2017-08" db="EMBL/GenBank/DDBJ databases">
        <title>Infants hospitalized years apart are colonized by the same room-sourced microbial strains.</title>
        <authorList>
            <person name="Brooks B."/>
            <person name="Olm M.R."/>
            <person name="Firek B.A."/>
            <person name="Baker R."/>
            <person name="Thomas B.C."/>
            <person name="Morowitz M.J."/>
            <person name="Banfield J.F."/>
        </authorList>
    </citation>
    <scope>NUCLEOTIDE SEQUENCE [LARGE SCALE GENOMIC DNA]</scope>
    <source>
        <strain evidence="8">S2_003_000_R1_3</strain>
    </source>
</reference>
<dbReference type="Proteomes" id="UP000249432">
    <property type="component" value="Unassembled WGS sequence"/>
</dbReference>
<dbReference type="NCBIfam" id="TIGR00374">
    <property type="entry name" value="flippase-like domain"/>
    <property type="match status" value="1"/>
</dbReference>
<sequence length="411" mass="43532">MTASREGAEAMTIEAGTPGRETEVTAGTEDTAEDTVLADAQSAAETTVAPKEQASRRSRTAGSVKVQPLPWWRRALSLMRHPLVRLVFFLAVVVALTMIGRGSIDFVSEGLGYIGSANTTWVIVGIAFIGVSILAMGELMYVLLRSAGVPCKRSSVYALTLTSNSVSATFPGGPAISLAMIFREQHKWGASSVIASWYMVISGVIASGVLALYGLTAFYFLDAKVNPWTLVISLTAVVVVLLVVKWLAAHLSYVERVVVKILRKVNHYRGKPLNTGIDKARESIKTLSSVDLPLPKLALAAVWSAVNWGADCLCLLVCLWAVGAHPNVASVVLAFVTAKIVGTAQVTPGGLGPVEATIVGTLVATGMTSATALAATIIFRMISFILLAAVGWAIFLIQYAGPKRAMMLGRS</sequence>
<dbReference type="Pfam" id="PF03706">
    <property type="entry name" value="LPG_synthase_TM"/>
    <property type="match status" value="1"/>
</dbReference>
<feature type="transmembrane region" description="Helical" evidence="7">
    <location>
        <begin position="156"/>
        <end position="182"/>
    </location>
</feature>
<evidence type="ECO:0000313" key="8">
    <source>
        <dbReference type="EMBL" id="PZR06828.1"/>
    </source>
</evidence>
<evidence type="ECO:0000313" key="9">
    <source>
        <dbReference type="Proteomes" id="UP000249432"/>
    </source>
</evidence>
<keyword evidence="2" id="KW-1003">Cell membrane</keyword>
<feature type="region of interest" description="Disordered" evidence="6">
    <location>
        <begin position="1"/>
        <end position="61"/>
    </location>
</feature>
<dbReference type="PANTHER" id="PTHR39087">
    <property type="entry name" value="UPF0104 MEMBRANE PROTEIN MJ1595"/>
    <property type="match status" value="1"/>
</dbReference>
<dbReference type="PANTHER" id="PTHR39087:SF2">
    <property type="entry name" value="UPF0104 MEMBRANE PROTEIN MJ1595"/>
    <property type="match status" value="1"/>
</dbReference>
<evidence type="ECO:0008006" key="10">
    <source>
        <dbReference type="Google" id="ProtNLM"/>
    </source>
</evidence>
<keyword evidence="3 7" id="KW-0812">Transmembrane</keyword>
<feature type="transmembrane region" description="Helical" evidence="7">
    <location>
        <begin position="328"/>
        <end position="346"/>
    </location>
</feature>
<organism evidence="8 9">
    <name type="scientific">Corynebacterium kroppenstedtii</name>
    <dbReference type="NCBI Taxonomy" id="161879"/>
    <lineage>
        <taxon>Bacteria</taxon>
        <taxon>Bacillati</taxon>
        <taxon>Actinomycetota</taxon>
        <taxon>Actinomycetes</taxon>
        <taxon>Mycobacteriales</taxon>
        <taxon>Corynebacteriaceae</taxon>
        <taxon>Corynebacterium</taxon>
    </lineage>
</organism>
<dbReference type="RefSeq" id="WP_303733889.1">
    <property type="nucleotide sequence ID" value="NZ_CAKZHK010000006.1"/>
</dbReference>
<keyword evidence="4 7" id="KW-1133">Transmembrane helix</keyword>
<evidence type="ECO:0000256" key="3">
    <source>
        <dbReference type="ARBA" id="ARBA00022692"/>
    </source>
</evidence>
<dbReference type="EMBL" id="QFRA01000001">
    <property type="protein sequence ID" value="PZR06828.1"/>
    <property type="molecule type" value="Genomic_DNA"/>
</dbReference>
<evidence type="ECO:0000256" key="6">
    <source>
        <dbReference type="SAM" id="MobiDB-lite"/>
    </source>
</evidence>
<name>A0A2W5UD58_9CORY</name>
<feature type="transmembrane region" description="Helical" evidence="7">
    <location>
        <begin position="228"/>
        <end position="248"/>
    </location>
</feature>